<reference evidence="3" key="1">
    <citation type="submission" date="2021-01" db="EMBL/GenBank/DDBJ databases">
        <title>Whole genome shotgun sequence of Sphaerisporangium rufum NBRC 109079.</title>
        <authorList>
            <person name="Komaki H."/>
            <person name="Tamura T."/>
        </authorList>
    </citation>
    <scope>NUCLEOTIDE SEQUENCE</scope>
    <source>
        <strain evidence="3">NBRC 109079</strain>
    </source>
</reference>
<keyword evidence="2" id="KW-0732">Signal</keyword>
<comment type="caution">
    <text evidence="3">The sequence shown here is derived from an EMBL/GenBank/DDBJ whole genome shotgun (WGS) entry which is preliminary data.</text>
</comment>
<dbReference type="AlphaFoldDB" id="A0A919R099"/>
<feature type="region of interest" description="Disordered" evidence="1">
    <location>
        <begin position="95"/>
        <end position="115"/>
    </location>
</feature>
<keyword evidence="4" id="KW-1185">Reference proteome</keyword>
<dbReference type="Proteomes" id="UP000655287">
    <property type="component" value="Unassembled WGS sequence"/>
</dbReference>
<feature type="signal peptide" evidence="2">
    <location>
        <begin position="1"/>
        <end position="25"/>
    </location>
</feature>
<feature type="chain" id="PRO_5038360121" description="VWA domain-containing protein" evidence="2">
    <location>
        <begin position="26"/>
        <end position="246"/>
    </location>
</feature>
<sequence>MRAFRTVVLLLPVVLVLLAAVTLLAGCQASPPPPAAARPCGMAVDATSFSRNTDVQRKIDEAVPRFLAECDQVAFGVVNGSPGATDCRQAPLDLVAGPKDNPNDNPKRAAQVEAGRRGTAIAAMKRLLACSRAEKQLRPGSDVIGAVRYLTDQLGALERSGRLLVLSDLGQRTPELDVYHDDLSTPDRRARYVDRVADRLPKLAGARIQVVGFGIHLTGDPARRQHIQEFWTLLFDRCGALAVTYT</sequence>
<evidence type="ECO:0000313" key="3">
    <source>
        <dbReference type="EMBL" id="GII76613.1"/>
    </source>
</evidence>
<dbReference type="PROSITE" id="PS51257">
    <property type="entry name" value="PROKAR_LIPOPROTEIN"/>
    <property type="match status" value="1"/>
</dbReference>
<protein>
    <recommendedName>
        <fullName evidence="5">VWA domain-containing protein</fullName>
    </recommendedName>
</protein>
<proteinExistence type="predicted"/>
<dbReference type="EMBL" id="BOOU01000024">
    <property type="protein sequence ID" value="GII76613.1"/>
    <property type="molecule type" value="Genomic_DNA"/>
</dbReference>
<organism evidence="3 4">
    <name type="scientific">Sphaerisporangium rufum</name>
    <dbReference type="NCBI Taxonomy" id="1381558"/>
    <lineage>
        <taxon>Bacteria</taxon>
        <taxon>Bacillati</taxon>
        <taxon>Actinomycetota</taxon>
        <taxon>Actinomycetes</taxon>
        <taxon>Streptosporangiales</taxon>
        <taxon>Streptosporangiaceae</taxon>
        <taxon>Sphaerisporangium</taxon>
    </lineage>
</organism>
<name>A0A919R099_9ACTN</name>
<evidence type="ECO:0000256" key="2">
    <source>
        <dbReference type="SAM" id="SignalP"/>
    </source>
</evidence>
<evidence type="ECO:0000313" key="4">
    <source>
        <dbReference type="Proteomes" id="UP000655287"/>
    </source>
</evidence>
<gene>
    <name evidence="3" type="ORF">Sru01_15950</name>
</gene>
<evidence type="ECO:0000256" key="1">
    <source>
        <dbReference type="SAM" id="MobiDB-lite"/>
    </source>
</evidence>
<evidence type="ECO:0008006" key="5">
    <source>
        <dbReference type="Google" id="ProtNLM"/>
    </source>
</evidence>
<accession>A0A919R099</accession>
<dbReference type="RefSeq" id="WP_203983240.1">
    <property type="nucleotide sequence ID" value="NZ_BOOU01000024.1"/>
</dbReference>